<dbReference type="Proteomes" id="UP001652409">
    <property type="component" value="Unassembled WGS sequence"/>
</dbReference>
<gene>
    <name evidence="2" type="ORF">OCV61_06765</name>
</gene>
<dbReference type="EMBL" id="JAOQJL010000010">
    <property type="protein sequence ID" value="MCU6765116.1"/>
    <property type="molecule type" value="Genomic_DNA"/>
</dbReference>
<sequence length="197" mass="22802">MVKKIMDLYLLLYCMAGLGVLGAAGMLATNLSYRRIIRKTGRLSNLKEKWLNLWKTRDRLLHRMNRFVWYCSLLSTAVLGLAFYLTTAYDLEKGMPLIYLYIGAAVPVVLMLLRWGLDFSYKESLVMGTLSDYIEQMRTWVEEIPTKEKADPILKEQVVDKITASIRQTAASGSHFSKMLTPEEEEIMREIIREFMD</sequence>
<dbReference type="RefSeq" id="WP_158421186.1">
    <property type="nucleotide sequence ID" value="NZ_JAOQJL010000010.1"/>
</dbReference>
<feature type="transmembrane region" description="Helical" evidence="1">
    <location>
        <begin position="6"/>
        <end position="29"/>
    </location>
</feature>
<reference evidence="2 3" key="1">
    <citation type="journal article" date="2021" name="ISME Commun">
        <title>Automated analysis of genomic sequences facilitates high-throughput and comprehensive description of bacteria.</title>
        <authorList>
            <person name="Hitch T.C.A."/>
        </authorList>
    </citation>
    <scope>NUCLEOTIDE SEQUENCE [LARGE SCALE GENOMIC DNA]</scope>
    <source>
        <strain evidence="2 3">Sanger_23</strain>
    </source>
</reference>
<evidence type="ECO:0000256" key="1">
    <source>
        <dbReference type="SAM" id="Phobius"/>
    </source>
</evidence>
<name>A0ABT2TTM0_9FIRM</name>
<feature type="transmembrane region" description="Helical" evidence="1">
    <location>
        <begin position="98"/>
        <end position="117"/>
    </location>
</feature>
<keyword evidence="1" id="KW-0472">Membrane</keyword>
<keyword evidence="1" id="KW-0812">Transmembrane</keyword>
<evidence type="ECO:0000313" key="3">
    <source>
        <dbReference type="Proteomes" id="UP001652409"/>
    </source>
</evidence>
<proteinExistence type="predicted"/>
<accession>A0ABT2TTM0</accession>
<keyword evidence="1" id="KW-1133">Transmembrane helix</keyword>
<evidence type="ECO:0000313" key="2">
    <source>
        <dbReference type="EMBL" id="MCU6765116.1"/>
    </source>
</evidence>
<feature type="transmembrane region" description="Helical" evidence="1">
    <location>
        <begin position="67"/>
        <end position="86"/>
    </location>
</feature>
<protein>
    <submittedName>
        <fullName evidence="2">Uncharacterized protein</fullName>
    </submittedName>
</protein>
<comment type="caution">
    <text evidence="2">The sequence shown here is derived from an EMBL/GenBank/DDBJ whole genome shotgun (WGS) entry which is preliminary data.</text>
</comment>
<keyword evidence="3" id="KW-1185">Reference proteome</keyword>
<organism evidence="2 3">
    <name type="scientific">Blautia ammoniilytica</name>
    <dbReference type="NCBI Taxonomy" id="2981782"/>
    <lineage>
        <taxon>Bacteria</taxon>
        <taxon>Bacillati</taxon>
        <taxon>Bacillota</taxon>
        <taxon>Clostridia</taxon>
        <taxon>Lachnospirales</taxon>
        <taxon>Lachnospiraceae</taxon>
        <taxon>Blautia</taxon>
    </lineage>
</organism>